<gene>
    <name evidence="1" type="ORF">P872_18125</name>
</gene>
<evidence type="ECO:0000313" key="1">
    <source>
        <dbReference type="EMBL" id="ERM82430.1"/>
    </source>
</evidence>
<name>U5BPE3_9BACT</name>
<evidence type="ECO:0000313" key="2">
    <source>
        <dbReference type="Proteomes" id="UP000016843"/>
    </source>
</evidence>
<reference evidence="1 2" key="1">
    <citation type="journal article" date="2013" name="Genome Announc.">
        <title>Draft Genome Sequence of the Psychrophilic and Alkaliphilic Rhodonellum psychrophilum Strain GCM71T.</title>
        <authorList>
            <person name="Hauptmann A.L."/>
            <person name="Glaring M.A."/>
            <person name="Hallin P.F."/>
            <person name="Prieme A."/>
            <person name="Stougaard P."/>
        </authorList>
    </citation>
    <scope>NUCLEOTIDE SEQUENCE [LARGE SCALE GENOMIC DNA]</scope>
    <source>
        <strain evidence="1 2">GCM71</strain>
    </source>
</reference>
<dbReference type="AlphaFoldDB" id="U5BPE3"/>
<organism evidence="1 2">
    <name type="scientific">Rhodonellum psychrophilum GCM71 = DSM 17998</name>
    <dbReference type="NCBI Taxonomy" id="1123057"/>
    <lineage>
        <taxon>Bacteria</taxon>
        <taxon>Pseudomonadati</taxon>
        <taxon>Bacteroidota</taxon>
        <taxon>Cytophagia</taxon>
        <taxon>Cytophagales</taxon>
        <taxon>Cytophagaceae</taxon>
        <taxon>Rhodonellum</taxon>
    </lineage>
</organism>
<keyword evidence="2" id="KW-1185">Reference proteome</keyword>
<comment type="caution">
    <text evidence="1">The sequence shown here is derived from an EMBL/GenBank/DDBJ whole genome shotgun (WGS) entry which is preliminary data.</text>
</comment>
<protein>
    <submittedName>
        <fullName evidence="1">Uncharacterized protein</fullName>
    </submittedName>
</protein>
<proteinExistence type="predicted"/>
<dbReference type="RefSeq" id="WP_019597197.1">
    <property type="nucleotide sequence ID" value="NZ_AWXR01000027.1"/>
</dbReference>
<dbReference type="EMBL" id="AWXR01000027">
    <property type="protein sequence ID" value="ERM82430.1"/>
    <property type="molecule type" value="Genomic_DNA"/>
</dbReference>
<sequence length="62" mass="7181">METKSIHLETGLILYYKDYGQWDSQTGIPLSIFLIEKIMGIMENVLGDLGWDKFFLSEHDPC</sequence>
<dbReference type="Proteomes" id="UP000016843">
    <property type="component" value="Unassembled WGS sequence"/>
</dbReference>
<accession>U5BPE3</accession>